<dbReference type="Proteomes" id="UP000288096">
    <property type="component" value="Unassembled WGS sequence"/>
</dbReference>
<gene>
    <name evidence="1" type="ORF">DENIS_1242</name>
</gene>
<evidence type="ECO:0000313" key="1">
    <source>
        <dbReference type="EMBL" id="GBC60291.1"/>
    </source>
</evidence>
<accession>A0A401FTK2</accession>
<comment type="caution">
    <text evidence="1">The sequence shown here is derived from an EMBL/GenBank/DDBJ whole genome shotgun (WGS) entry which is preliminary data.</text>
</comment>
<sequence length="62" mass="7240">MCDINVYLMKSDREELVLENVDQVTTEGKAIRLLNIFGEERTFSGKMIYYNNSEKKMIFEAA</sequence>
<dbReference type="InterPro" id="IPR019300">
    <property type="entry name" value="CooT"/>
</dbReference>
<dbReference type="EMBL" id="BEXT01000001">
    <property type="protein sequence ID" value="GBC60291.1"/>
    <property type="molecule type" value="Genomic_DNA"/>
</dbReference>
<reference evidence="2" key="2">
    <citation type="submission" date="2019-01" db="EMBL/GenBank/DDBJ databases">
        <title>Genome sequence of Desulfonema ishimotonii strain Tokyo 01.</title>
        <authorList>
            <person name="Fukui M."/>
        </authorList>
    </citation>
    <scope>NUCLEOTIDE SEQUENCE [LARGE SCALE GENOMIC DNA]</scope>
    <source>
        <strain evidence="2">Tokyo 01</strain>
    </source>
</reference>
<dbReference type="AlphaFoldDB" id="A0A401FTK2"/>
<keyword evidence="2" id="KW-1185">Reference proteome</keyword>
<proteinExistence type="predicted"/>
<protein>
    <submittedName>
        <fullName evidence="1">RNA-binding protein</fullName>
    </submittedName>
</protein>
<organism evidence="1 2">
    <name type="scientific">Desulfonema ishimotonii</name>
    <dbReference type="NCBI Taxonomy" id="45657"/>
    <lineage>
        <taxon>Bacteria</taxon>
        <taxon>Pseudomonadati</taxon>
        <taxon>Thermodesulfobacteriota</taxon>
        <taxon>Desulfobacteria</taxon>
        <taxon>Desulfobacterales</taxon>
        <taxon>Desulfococcaceae</taxon>
        <taxon>Desulfonema</taxon>
    </lineage>
</organism>
<dbReference type="Pfam" id="PF10133">
    <property type="entry name" value="CooT"/>
    <property type="match status" value="1"/>
</dbReference>
<reference evidence="2" key="1">
    <citation type="submission" date="2017-11" db="EMBL/GenBank/DDBJ databases">
        <authorList>
            <person name="Watanabe M."/>
            <person name="Kojima H."/>
        </authorList>
    </citation>
    <scope>NUCLEOTIDE SEQUENCE [LARGE SCALE GENOMIC DNA]</scope>
    <source>
        <strain evidence="2">Tokyo 01</strain>
    </source>
</reference>
<name>A0A401FTK2_9BACT</name>
<dbReference type="OrthoDB" id="5422746at2"/>
<evidence type="ECO:0000313" key="2">
    <source>
        <dbReference type="Proteomes" id="UP000288096"/>
    </source>
</evidence>
<dbReference type="RefSeq" id="WP_124327727.1">
    <property type="nucleotide sequence ID" value="NZ_BEXT01000001.1"/>
</dbReference>